<reference evidence="1 2" key="1">
    <citation type="journal article" date="2016" name="Nat. Commun.">
        <title>Thousands of microbial genomes shed light on interconnected biogeochemical processes in an aquifer system.</title>
        <authorList>
            <person name="Anantharaman K."/>
            <person name="Brown C.T."/>
            <person name="Hug L.A."/>
            <person name="Sharon I."/>
            <person name="Castelle C.J."/>
            <person name="Probst A.J."/>
            <person name="Thomas B.C."/>
            <person name="Singh A."/>
            <person name="Wilkins M.J."/>
            <person name="Karaoz U."/>
            <person name="Brodie E.L."/>
            <person name="Williams K.H."/>
            <person name="Hubbard S.S."/>
            <person name="Banfield J.F."/>
        </authorList>
    </citation>
    <scope>NUCLEOTIDE SEQUENCE [LARGE SCALE GENOMIC DNA]</scope>
</reference>
<protein>
    <recommendedName>
        <fullName evidence="3">Molybdopterin synthase sulfur carrier subunit</fullName>
    </recommendedName>
</protein>
<sequence>MADIEVRTYATLLKYLPGLDLKEGKKISAKEGLTIQGLLHQLGIPEKETKIIIVNGVHAELSCLLKDGDRVAIFPPVAGGAS</sequence>
<dbReference type="Pfam" id="PF02597">
    <property type="entry name" value="ThiS"/>
    <property type="match status" value="1"/>
</dbReference>
<dbReference type="InterPro" id="IPR016155">
    <property type="entry name" value="Mopterin_synth/thiamin_S_b"/>
</dbReference>
<dbReference type="Gene3D" id="3.10.20.30">
    <property type="match status" value="1"/>
</dbReference>
<evidence type="ECO:0000313" key="1">
    <source>
        <dbReference type="EMBL" id="OGL53003.1"/>
    </source>
</evidence>
<dbReference type="Proteomes" id="UP000178082">
    <property type="component" value="Unassembled WGS sequence"/>
</dbReference>
<dbReference type="EMBL" id="MGDI01000028">
    <property type="protein sequence ID" value="OGL53003.1"/>
    <property type="molecule type" value="Genomic_DNA"/>
</dbReference>
<comment type="caution">
    <text evidence="1">The sequence shown here is derived from an EMBL/GenBank/DDBJ whole genome shotgun (WGS) entry which is preliminary data.</text>
</comment>
<dbReference type="InterPro" id="IPR003749">
    <property type="entry name" value="ThiS/MoaD-like"/>
</dbReference>
<evidence type="ECO:0000313" key="2">
    <source>
        <dbReference type="Proteomes" id="UP000178082"/>
    </source>
</evidence>
<accession>A0A1F7SGS8</accession>
<organism evidence="1 2">
    <name type="scientific">Candidatus Schekmanbacteria bacterium RIFCSPLOWO2_12_FULL_38_15</name>
    <dbReference type="NCBI Taxonomy" id="1817883"/>
    <lineage>
        <taxon>Bacteria</taxon>
        <taxon>Candidatus Schekmaniibacteriota</taxon>
    </lineage>
</organism>
<name>A0A1F7SGS8_9BACT</name>
<proteinExistence type="predicted"/>
<dbReference type="STRING" id="1817883.A3G31_08805"/>
<gene>
    <name evidence="1" type="ORF">A3G31_08805</name>
</gene>
<evidence type="ECO:0008006" key="3">
    <source>
        <dbReference type="Google" id="ProtNLM"/>
    </source>
</evidence>
<dbReference type="AlphaFoldDB" id="A0A1F7SGS8"/>
<dbReference type="InterPro" id="IPR012675">
    <property type="entry name" value="Beta-grasp_dom_sf"/>
</dbReference>
<dbReference type="SUPFAM" id="SSF54285">
    <property type="entry name" value="MoaD/ThiS"/>
    <property type="match status" value="1"/>
</dbReference>